<dbReference type="InterPro" id="IPR036291">
    <property type="entry name" value="NAD(P)-bd_dom_sf"/>
</dbReference>
<comment type="pathway">
    <text evidence="1 6">Carbohydrate biosynthesis; dTDP-L-rhamnose biosynthesis.</text>
</comment>
<comment type="similarity">
    <text evidence="2 6">Belongs to the dTDP-4-dehydrorhamnose reductase family.</text>
</comment>
<dbReference type="Gene3D" id="3.40.50.720">
    <property type="entry name" value="NAD(P)-binding Rossmann-like Domain"/>
    <property type="match status" value="1"/>
</dbReference>
<comment type="caution">
    <text evidence="8">The sequence shown here is derived from an EMBL/GenBank/DDBJ whole genome shotgun (WGS) entry which is preliminary data.</text>
</comment>
<sequence length="293" mass="30184">MTFFLTGAGGQVGREFVRLAGPHDVVALDRAALDITDAAAVRKAVAAARPDVVVNAAAYTAVDRAEAEPEAAFAVNRDGARHVAAAAAAVGAPIVHLSTDYVFDGTKGAPYAPDDPTSPLGVYGASKAAGEAAVRSAAPASVILRTAWVFSAYDANFVATILRLAAERPRLTVVADQWGHPTAARDVARAAHAAARRALDGLVGTVHAAGAPLATWHELATATVDAAADAGHSFDVEVAPIPTADYPTAARRPERVELELGPSLDALGLGPLDWRPALRDAIRERLATMGGRS</sequence>
<dbReference type="InterPro" id="IPR005913">
    <property type="entry name" value="dTDP_dehydrorham_reduct"/>
</dbReference>
<dbReference type="Gene3D" id="3.90.25.10">
    <property type="entry name" value="UDP-galactose 4-epimerase, domain 1"/>
    <property type="match status" value="1"/>
</dbReference>
<dbReference type="RefSeq" id="WP_095510052.1">
    <property type="nucleotide sequence ID" value="NZ_MQWD01000001.1"/>
</dbReference>
<dbReference type="Proteomes" id="UP000216339">
    <property type="component" value="Unassembled WGS sequence"/>
</dbReference>
<proteinExistence type="inferred from homology"/>
<keyword evidence="6" id="KW-0521">NADP</keyword>
<comment type="function">
    <text evidence="6">Catalyzes the reduction of dTDP-6-deoxy-L-lyxo-4-hexulose to yield dTDP-L-rhamnose.</text>
</comment>
<evidence type="ECO:0000256" key="2">
    <source>
        <dbReference type="ARBA" id="ARBA00010944"/>
    </source>
</evidence>
<dbReference type="GO" id="GO:0008831">
    <property type="term" value="F:dTDP-4-dehydrorhamnose reductase activity"/>
    <property type="evidence" value="ECO:0007669"/>
    <property type="project" value="UniProtKB-EC"/>
</dbReference>
<dbReference type="Pfam" id="PF04321">
    <property type="entry name" value="RmlD_sub_bind"/>
    <property type="match status" value="1"/>
</dbReference>
<accession>A0A271IZ96</accession>
<dbReference type="SUPFAM" id="SSF51735">
    <property type="entry name" value="NAD(P)-binding Rossmann-fold domains"/>
    <property type="match status" value="1"/>
</dbReference>
<dbReference type="UniPathway" id="UPA00124"/>
<evidence type="ECO:0000256" key="4">
    <source>
        <dbReference type="ARBA" id="ARBA00017099"/>
    </source>
</evidence>
<protein>
    <recommendedName>
        <fullName evidence="4 6">dTDP-4-dehydrorhamnose reductase</fullName>
        <ecNumber evidence="3 6">1.1.1.133</ecNumber>
    </recommendedName>
</protein>
<evidence type="ECO:0000313" key="8">
    <source>
        <dbReference type="EMBL" id="PAP76397.1"/>
    </source>
</evidence>
<evidence type="ECO:0000313" key="9">
    <source>
        <dbReference type="Proteomes" id="UP000216339"/>
    </source>
</evidence>
<dbReference type="EC" id="1.1.1.133" evidence="3 6"/>
<evidence type="ECO:0000256" key="5">
    <source>
        <dbReference type="ARBA" id="ARBA00048200"/>
    </source>
</evidence>
<evidence type="ECO:0000256" key="1">
    <source>
        <dbReference type="ARBA" id="ARBA00004781"/>
    </source>
</evidence>
<organism evidence="8 9">
    <name type="scientific">Rubrivirga marina</name>
    <dbReference type="NCBI Taxonomy" id="1196024"/>
    <lineage>
        <taxon>Bacteria</taxon>
        <taxon>Pseudomonadati</taxon>
        <taxon>Rhodothermota</taxon>
        <taxon>Rhodothermia</taxon>
        <taxon>Rhodothermales</taxon>
        <taxon>Rubricoccaceae</taxon>
        <taxon>Rubrivirga</taxon>
    </lineage>
</organism>
<dbReference type="NCBIfam" id="TIGR01214">
    <property type="entry name" value="rmlD"/>
    <property type="match status" value="1"/>
</dbReference>
<dbReference type="InterPro" id="IPR029903">
    <property type="entry name" value="RmlD-like-bd"/>
</dbReference>
<dbReference type="GO" id="GO:0019305">
    <property type="term" value="P:dTDP-rhamnose biosynthetic process"/>
    <property type="evidence" value="ECO:0007669"/>
    <property type="project" value="UniProtKB-UniPathway"/>
</dbReference>
<dbReference type="PANTHER" id="PTHR10491">
    <property type="entry name" value="DTDP-4-DEHYDRORHAMNOSE REDUCTASE"/>
    <property type="match status" value="1"/>
</dbReference>
<comment type="catalytic activity">
    <reaction evidence="5">
        <text>dTDP-beta-L-rhamnose + NADP(+) = dTDP-4-dehydro-beta-L-rhamnose + NADPH + H(+)</text>
        <dbReference type="Rhea" id="RHEA:21796"/>
        <dbReference type="ChEBI" id="CHEBI:15378"/>
        <dbReference type="ChEBI" id="CHEBI:57510"/>
        <dbReference type="ChEBI" id="CHEBI:57783"/>
        <dbReference type="ChEBI" id="CHEBI:58349"/>
        <dbReference type="ChEBI" id="CHEBI:62830"/>
        <dbReference type="EC" id="1.1.1.133"/>
    </reaction>
</comment>
<gene>
    <name evidence="8" type="ORF">BSZ37_08040</name>
</gene>
<dbReference type="CDD" id="cd05254">
    <property type="entry name" value="dTDP_HR_like_SDR_e"/>
    <property type="match status" value="1"/>
</dbReference>
<keyword evidence="9" id="KW-1185">Reference proteome</keyword>
<feature type="domain" description="RmlD-like substrate binding" evidence="7">
    <location>
        <begin position="1"/>
        <end position="284"/>
    </location>
</feature>
<evidence type="ECO:0000256" key="6">
    <source>
        <dbReference type="RuleBase" id="RU364082"/>
    </source>
</evidence>
<evidence type="ECO:0000256" key="3">
    <source>
        <dbReference type="ARBA" id="ARBA00012929"/>
    </source>
</evidence>
<dbReference type="PANTHER" id="PTHR10491:SF4">
    <property type="entry name" value="METHIONINE ADENOSYLTRANSFERASE 2 SUBUNIT BETA"/>
    <property type="match status" value="1"/>
</dbReference>
<evidence type="ECO:0000259" key="7">
    <source>
        <dbReference type="Pfam" id="PF04321"/>
    </source>
</evidence>
<name>A0A271IZ96_9BACT</name>
<reference evidence="8 9" key="1">
    <citation type="submission" date="2016-11" db="EMBL/GenBank/DDBJ databases">
        <title>Study of marine rhodopsin-containing bacteria.</title>
        <authorList>
            <person name="Yoshizawa S."/>
            <person name="Kumagai Y."/>
            <person name="Kogure K."/>
        </authorList>
    </citation>
    <scope>NUCLEOTIDE SEQUENCE [LARGE SCALE GENOMIC DNA]</scope>
    <source>
        <strain evidence="8 9">SAORIC-28</strain>
    </source>
</reference>
<dbReference type="EMBL" id="MQWD01000001">
    <property type="protein sequence ID" value="PAP76397.1"/>
    <property type="molecule type" value="Genomic_DNA"/>
</dbReference>
<keyword evidence="6" id="KW-0560">Oxidoreductase</keyword>
<dbReference type="OrthoDB" id="9803892at2"/>
<dbReference type="AlphaFoldDB" id="A0A271IZ96"/>